<name>A0A914DLC6_9BILA</name>
<dbReference type="AlphaFoldDB" id="A0A914DLC6"/>
<organism evidence="1 2">
    <name type="scientific">Acrobeloides nanus</name>
    <dbReference type="NCBI Taxonomy" id="290746"/>
    <lineage>
        <taxon>Eukaryota</taxon>
        <taxon>Metazoa</taxon>
        <taxon>Ecdysozoa</taxon>
        <taxon>Nematoda</taxon>
        <taxon>Chromadorea</taxon>
        <taxon>Rhabditida</taxon>
        <taxon>Tylenchina</taxon>
        <taxon>Cephalobomorpha</taxon>
        <taxon>Cephaloboidea</taxon>
        <taxon>Cephalobidae</taxon>
        <taxon>Acrobeloides</taxon>
    </lineage>
</organism>
<keyword evidence="1" id="KW-1185">Reference proteome</keyword>
<dbReference type="WBParaSite" id="ACRNAN_scaffold30409.g14356.t1">
    <property type="protein sequence ID" value="ACRNAN_scaffold30409.g14356.t1"/>
    <property type="gene ID" value="ACRNAN_scaffold30409.g14356"/>
</dbReference>
<sequence>TVARGIFNAFLKGGSSLEAYISIDGPNNIKLEIKRDSKKYI</sequence>
<proteinExistence type="predicted"/>
<dbReference type="Proteomes" id="UP000887540">
    <property type="component" value="Unplaced"/>
</dbReference>
<protein>
    <submittedName>
        <fullName evidence="2">Uncharacterized protein</fullName>
    </submittedName>
</protein>
<evidence type="ECO:0000313" key="2">
    <source>
        <dbReference type="WBParaSite" id="ACRNAN_scaffold30409.g14356.t1"/>
    </source>
</evidence>
<reference evidence="2" key="1">
    <citation type="submission" date="2022-11" db="UniProtKB">
        <authorList>
            <consortium name="WormBaseParasite"/>
        </authorList>
    </citation>
    <scope>IDENTIFICATION</scope>
</reference>
<evidence type="ECO:0000313" key="1">
    <source>
        <dbReference type="Proteomes" id="UP000887540"/>
    </source>
</evidence>
<accession>A0A914DLC6</accession>